<dbReference type="EMBL" id="JALNTZ010000002">
    <property type="protein sequence ID" value="KAJ3663591.1"/>
    <property type="molecule type" value="Genomic_DNA"/>
</dbReference>
<evidence type="ECO:0000256" key="10">
    <source>
        <dbReference type="RuleBase" id="RU351113"/>
    </source>
</evidence>
<keyword evidence="2" id="KW-1003">Cell membrane</keyword>
<comment type="caution">
    <text evidence="11">The sequence shown here is derived from an EMBL/GenBank/DDBJ whole genome shotgun (WGS) entry which is preliminary data.</text>
</comment>
<keyword evidence="3 10" id="KW-0716">Sensory transduction</keyword>
<dbReference type="PANTHER" id="PTHR21137:SF35">
    <property type="entry name" value="ODORANT RECEPTOR 19A-RELATED"/>
    <property type="match status" value="1"/>
</dbReference>
<protein>
    <recommendedName>
        <fullName evidence="10">Odorant receptor</fullName>
    </recommendedName>
</protein>
<feature type="transmembrane region" description="Helical" evidence="10">
    <location>
        <begin position="253"/>
        <end position="274"/>
    </location>
</feature>
<evidence type="ECO:0000256" key="8">
    <source>
        <dbReference type="ARBA" id="ARBA00023170"/>
    </source>
</evidence>
<keyword evidence="7 10" id="KW-0472">Membrane</keyword>
<evidence type="ECO:0000256" key="7">
    <source>
        <dbReference type="ARBA" id="ARBA00023136"/>
    </source>
</evidence>
<evidence type="ECO:0000256" key="3">
    <source>
        <dbReference type="ARBA" id="ARBA00022606"/>
    </source>
</evidence>
<dbReference type="GO" id="GO:0004984">
    <property type="term" value="F:olfactory receptor activity"/>
    <property type="evidence" value="ECO:0007669"/>
    <property type="project" value="InterPro"/>
</dbReference>
<dbReference type="InterPro" id="IPR004117">
    <property type="entry name" value="7tm6_olfct_rcpt"/>
</dbReference>
<keyword evidence="6 10" id="KW-1133">Transmembrane helix</keyword>
<feature type="transmembrane region" description="Helical" evidence="10">
    <location>
        <begin position="128"/>
        <end position="149"/>
    </location>
</feature>
<comment type="caution">
    <text evidence="10">Lacks conserved residue(s) required for the propagation of feature annotation.</text>
</comment>
<comment type="similarity">
    <text evidence="10">Belongs to the insect chemoreceptor superfamily. Heteromeric odorant receptor channel (TC 1.A.69) family.</text>
</comment>
<dbReference type="Pfam" id="PF02949">
    <property type="entry name" value="7tm_6"/>
    <property type="match status" value="1"/>
</dbReference>
<keyword evidence="9 10" id="KW-0807">Transducer</keyword>
<evidence type="ECO:0000313" key="12">
    <source>
        <dbReference type="Proteomes" id="UP001168821"/>
    </source>
</evidence>
<evidence type="ECO:0000313" key="11">
    <source>
        <dbReference type="EMBL" id="KAJ3663591.1"/>
    </source>
</evidence>
<dbReference type="Proteomes" id="UP001168821">
    <property type="component" value="Unassembled WGS sequence"/>
</dbReference>
<keyword evidence="4 10" id="KW-0812">Transmembrane</keyword>
<feature type="transmembrane region" description="Helical" evidence="10">
    <location>
        <begin position="286"/>
        <end position="306"/>
    </location>
</feature>
<keyword evidence="8 10" id="KW-0675">Receptor</keyword>
<reference evidence="11" key="1">
    <citation type="journal article" date="2023" name="G3 (Bethesda)">
        <title>Whole genome assemblies of Zophobas morio and Tenebrio molitor.</title>
        <authorList>
            <person name="Kaur S."/>
            <person name="Stinson S.A."/>
            <person name="diCenzo G.C."/>
        </authorList>
    </citation>
    <scope>NUCLEOTIDE SEQUENCE</scope>
    <source>
        <strain evidence="11">QUZm001</strain>
    </source>
</reference>
<evidence type="ECO:0000256" key="5">
    <source>
        <dbReference type="ARBA" id="ARBA00022725"/>
    </source>
</evidence>
<comment type="subcellular location">
    <subcellularLocation>
        <location evidence="1 10">Cell membrane</location>
        <topology evidence="1 10">Multi-pass membrane protein</topology>
    </subcellularLocation>
</comment>
<proteinExistence type="inferred from homology"/>
<dbReference type="GO" id="GO:0007165">
    <property type="term" value="P:signal transduction"/>
    <property type="evidence" value="ECO:0007669"/>
    <property type="project" value="UniProtKB-KW"/>
</dbReference>
<dbReference type="GO" id="GO:0005886">
    <property type="term" value="C:plasma membrane"/>
    <property type="evidence" value="ECO:0007669"/>
    <property type="project" value="UniProtKB-SubCell"/>
</dbReference>
<dbReference type="PANTHER" id="PTHR21137">
    <property type="entry name" value="ODORANT RECEPTOR"/>
    <property type="match status" value="1"/>
</dbReference>
<feature type="transmembrane region" description="Helical" evidence="10">
    <location>
        <begin position="35"/>
        <end position="60"/>
    </location>
</feature>
<feature type="transmembrane region" description="Helical" evidence="10">
    <location>
        <begin position="67"/>
        <end position="89"/>
    </location>
</feature>
<evidence type="ECO:0000256" key="9">
    <source>
        <dbReference type="ARBA" id="ARBA00023224"/>
    </source>
</evidence>
<accession>A0AA38MP59</accession>
<evidence type="ECO:0000256" key="4">
    <source>
        <dbReference type="ARBA" id="ARBA00022692"/>
    </source>
</evidence>
<evidence type="ECO:0000256" key="6">
    <source>
        <dbReference type="ARBA" id="ARBA00022989"/>
    </source>
</evidence>
<evidence type="ECO:0000256" key="1">
    <source>
        <dbReference type="ARBA" id="ARBA00004651"/>
    </source>
</evidence>
<evidence type="ECO:0000256" key="2">
    <source>
        <dbReference type="ARBA" id="ARBA00022475"/>
    </source>
</evidence>
<gene>
    <name evidence="11" type="ORF">Zmor_007838</name>
</gene>
<keyword evidence="12" id="KW-1185">Reference proteome</keyword>
<organism evidence="11 12">
    <name type="scientific">Zophobas morio</name>
    <dbReference type="NCBI Taxonomy" id="2755281"/>
    <lineage>
        <taxon>Eukaryota</taxon>
        <taxon>Metazoa</taxon>
        <taxon>Ecdysozoa</taxon>
        <taxon>Arthropoda</taxon>
        <taxon>Hexapoda</taxon>
        <taxon>Insecta</taxon>
        <taxon>Pterygota</taxon>
        <taxon>Neoptera</taxon>
        <taxon>Endopterygota</taxon>
        <taxon>Coleoptera</taxon>
        <taxon>Polyphaga</taxon>
        <taxon>Cucujiformia</taxon>
        <taxon>Tenebrionidae</taxon>
        <taxon>Zophobas</taxon>
    </lineage>
</organism>
<sequence length="382" mass="44923">MEKYDWKINIKINILLLRIMGLWPSSGTSNKFDFYIFYTFILVSLFIIGHISFQVVNIYFIRDNLEALAGTSYILLVELLGACKAYLLLRNMTLLKRLLTLLNSDLFQPRNEHQRILIEPSIRFWRTIYNVFLVMCFGSNAFWAVFPFLDRIPGHRRLPFLAWYPYNAQMSPYYEITYVYQIISISYLTLVHVNVDTLVSAFNVYTGCQFDLLKDSLIKIGDDSKTCRVDNNVTRCIEHHKEILNFVDNCNQFFNWILFLQFFISGVSIGITMFQLTLVVPFSNEFYSLLSYGVAIIVEIFMYCWFGNEVQVKSDTLSYAAFECDWTDLPQDIKRKLLFFTMNLLQPVRPSALNLFYLSLDTFMKILKTAWSYFTLLHQMNS</sequence>
<dbReference type="AlphaFoldDB" id="A0AA38MP59"/>
<dbReference type="GO" id="GO:0005549">
    <property type="term" value="F:odorant binding"/>
    <property type="evidence" value="ECO:0007669"/>
    <property type="project" value="InterPro"/>
</dbReference>
<name>A0AA38MP59_9CUCU</name>
<keyword evidence="5 10" id="KW-0552">Olfaction</keyword>